<evidence type="ECO:0000256" key="1">
    <source>
        <dbReference type="SAM" id="Phobius"/>
    </source>
</evidence>
<keyword evidence="1" id="KW-0812">Transmembrane</keyword>
<sequence>MLFEGLNRTTHNFLLWVEIALWVEIVCGLILKGGLRLSFGVEVIADGAENQRRQLIKVSRYTKSLHRL</sequence>
<dbReference type="AlphaFoldDB" id="A0A4U2FYS7"/>
<protein>
    <submittedName>
        <fullName evidence="2">Uncharacterized protein</fullName>
    </submittedName>
</protein>
<gene>
    <name evidence="2" type="ORF">FCV91_05445</name>
</gene>
<organism evidence="2 3">
    <name type="scientific">Vibrio lentus</name>
    <dbReference type="NCBI Taxonomy" id="136468"/>
    <lineage>
        <taxon>Bacteria</taxon>
        <taxon>Pseudomonadati</taxon>
        <taxon>Pseudomonadota</taxon>
        <taxon>Gammaproteobacteria</taxon>
        <taxon>Vibrionales</taxon>
        <taxon>Vibrionaceae</taxon>
        <taxon>Vibrio</taxon>
    </lineage>
</organism>
<feature type="transmembrane region" description="Helical" evidence="1">
    <location>
        <begin position="13"/>
        <end position="31"/>
    </location>
</feature>
<dbReference type="Proteomes" id="UP000305840">
    <property type="component" value="Unassembled WGS sequence"/>
</dbReference>
<evidence type="ECO:0000313" key="3">
    <source>
        <dbReference type="Proteomes" id="UP000305840"/>
    </source>
</evidence>
<keyword evidence="1" id="KW-0472">Membrane</keyword>
<evidence type="ECO:0000313" key="2">
    <source>
        <dbReference type="EMBL" id="TKG11955.1"/>
    </source>
</evidence>
<dbReference type="EMBL" id="SYVO01000012">
    <property type="protein sequence ID" value="TKG11955.1"/>
    <property type="molecule type" value="Genomic_DNA"/>
</dbReference>
<reference evidence="2 3" key="1">
    <citation type="submission" date="2019-04" db="EMBL/GenBank/DDBJ databases">
        <title>A reverse ecology approach based on a biological definition of microbial populations.</title>
        <authorList>
            <person name="Arevalo P."/>
            <person name="Vaninsberghe D."/>
            <person name="Elsherbini J."/>
            <person name="Gore J."/>
            <person name="Polz M."/>
        </authorList>
    </citation>
    <scope>NUCLEOTIDE SEQUENCE [LARGE SCALE GENOMIC DNA]</scope>
    <source>
        <strain evidence="2 3">10N.222.48.A1</strain>
    </source>
</reference>
<name>A0A4U2FYS7_9VIBR</name>
<accession>A0A4U2FYS7</accession>
<keyword evidence="1" id="KW-1133">Transmembrane helix</keyword>
<comment type="caution">
    <text evidence="2">The sequence shown here is derived from an EMBL/GenBank/DDBJ whole genome shotgun (WGS) entry which is preliminary data.</text>
</comment>
<proteinExistence type="predicted"/>